<dbReference type="AlphaFoldDB" id="A0ABD0L898"/>
<organism evidence="2 3">
    <name type="scientific">Batillaria attramentaria</name>
    <dbReference type="NCBI Taxonomy" id="370345"/>
    <lineage>
        <taxon>Eukaryota</taxon>
        <taxon>Metazoa</taxon>
        <taxon>Spiralia</taxon>
        <taxon>Lophotrochozoa</taxon>
        <taxon>Mollusca</taxon>
        <taxon>Gastropoda</taxon>
        <taxon>Caenogastropoda</taxon>
        <taxon>Sorbeoconcha</taxon>
        <taxon>Cerithioidea</taxon>
        <taxon>Batillariidae</taxon>
        <taxon>Batillaria</taxon>
    </lineage>
</organism>
<sequence length="90" mass="10287">MAQKLQLRQNTRRLPGGTGSRDTDKVIMGTFGAGRVRRWRQRKRKKSRESYDSLVTANGNTPDDGVVNLARLAVWKPNSVSLRKRCLFEK</sequence>
<feature type="region of interest" description="Disordered" evidence="1">
    <location>
        <begin position="1"/>
        <end position="27"/>
    </location>
</feature>
<feature type="compositionally biased region" description="Basic residues" evidence="1">
    <location>
        <begin position="37"/>
        <end position="47"/>
    </location>
</feature>
<evidence type="ECO:0000313" key="2">
    <source>
        <dbReference type="EMBL" id="KAK7495577.1"/>
    </source>
</evidence>
<accession>A0ABD0L898</accession>
<comment type="caution">
    <text evidence="2">The sequence shown here is derived from an EMBL/GenBank/DDBJ whole genome shotgun (WGS) entry which is preliminary data.</text>
</comment>
<keyword evidence="3" id="KW-1185">Reference proteome</keyword>
<feature type="region of interest" description="Disordered" evidence="1">
    <location>
        <begin position="37"/>
        <end position="56"/>
    </location>
</feature>
<protein>
    <submittedName>
        <fullName evidence="2">Uncharacterized protein</fullName>
    </submittedName>
</protein>
<evidence type="ECO:0000256" key="1">
    <source>
        <dbReference type="SAM" id="MobiDB-lite"/>
    </source>
</evidence>
<reference evidence="2 3" key="1">
    <citation type="journal article" date="2023" name="Sci. Data">
        <title>Genome assembly of the Korean intertidal mud-creeper Batillaria attramentaria.</title>
        <authorList>
            <person name="Patra A.K."/>
            <person name="Ho P.T."/>
            <person name="Jun S."/>
            <person name="Lee S.J."/>
            <person name="Kim Y."/>
            <person name="Won Y.J."/>
        </authorList>
    </citation>
    <scope>NUCLEOTIDE SEQUENCE [LARGE SCALE GENOMIC DNA]</scope>
    <source>
        <strain evidence="2">Wonlab-2016</strain>
    </source>
</reference>
<name>A0ABD0L898_9CAEN</name>
<evidence type="ECO:0000313" key="3">
    <source>
        <dbReference type="Proteomes" id="UP001519460"/>
    </source>
</evidence>
<dbReference type="EMBL" id="JACVVK020000074">
    <property type="protein sequence ID" value="KAK7495577.1"/>
    <property type="molecule type" value="Genomic_DNA"/>
</dbReference>
<dbReference type="Proteomes" id="UP001519460">
    <property type="component" value="Unassembled WGS sequence"/>
</dbReference>
<proteinExistence type="predicted"/>
<gene>
    <name evidence="2" type="ORF">BaRGS_00013275</name>
</gene>